<dbReference type="InterPro" id="IPR039993">
    <property type="entry name" value="NDUFB10"/>
</dbReference>
<evidence type="ECO:0000313" key="10">
    <source>
        <dbReference type="EMBL" id="KAK3089954.1"/>
    </source>
</evidence>
<evidence type="ECO:0000256" key="4">
    <source>
        <dbReference type="ARBA" id="ARBA00022448"/>
    </source>
</evidence>
<dbReference type="GO" id="GO:0005743">
    <property type="term" value="C:mitochondrial inner membrane"/>
    <property type="evidence" value="ECO:0007669"/>
    <property type="project" value="UniProtKB-SubCell"/>
</dbReference>
<reference evidence="10" key="1">
    <citation type="submission" date="2019-08" db="EMBL/GenBank/DDBJ databases">
        <title>The improved chromosome-level genome for the pearl oyster Pinctada fucata martensii using PacBio sequencing and Hi-C.</title>
        <authorList>
            <person name="Zheng Z."/>
        </authorList>
    </citation>
    <scope>NUCLEOTIDE SEQUENCE</scope>
    <source>
        <strain evidence="10">ZZ-2019</strain>
        <tissue evidence="10">Adductor muscle</tissue>
    </source>
</reference>
<keyword evidence="6" id="KW-0999">Mitochondrion inner membrane</keyword>
<dbReference type="EMBL" id="VSWD01000010">
    <property type="protein sequence ID" value="KAK3089954.1"/>
    <property type="molecule type" value="Genomic_DNA"/>
</dbReference>
<dbReference type="AlphaFoldDB" id="A0AA88XQN4"/>
<evidence type="ECO:0000256" key="7">
    <source>
        <dbReference type="ARBA" id="ARBA00022982"/>
    </source>
</evidence>
<comment type="subcellular location">
    <subcellularLocation>
        <location evidence="1">Mitochondrion inner membrane</location>
        <topology evidence="1">Peripheral membrane protein</topology>
        <orientation evidence="1">Matrix side</orientation>
    </subcellularLocation>
</comment>
<dbReference type="InterPro" id="IPR019377">
    <property type="entry name" value="NADH_UbQ_OxRdtase_su10"/>
</dbReference>
<sequence>MQKSTCSGFPKETGRIRRSFERAERSAHGREGCPAINSRKTRKNYHFMQFPENVIEPYRKKNRSVYYHRQFRHVPEVDECMENDQACLYEANVQFNRQLRVDREIVTILTKRLEDCGYHHPNNAEVFCGKELNDLLAAKENFFIKYAELGMRPDVRQAYMKQKHRMIWERRMAEGKKYPLPPL</sequence>
<evidence type="ECO:0000256" key="6">
    <source>
        <dbReference type="ARBA" id="ARBA00022792"/>
    </source>
</evidence>
<keyword evidence="9" id="KW-0472">Membrane</keyword>
<keyword evidence="4" id="KW-0813">Transport</keyword>
<dbReference type="Pfam" id="PF10249">
    <property type="entry name" value="NDUFB10"/>
    <property type="match status" value="1"/>
</dbReference>
<organism evidence="10 11">
    <name type="scientific">Pinctada imbricata</name>
    <name type="common">Atlantic pearl-oyster</name>
    <name type="synonym">Pinctada martensii</name>
    <dbReference type="NCBI Taxonomy" id="66713"/>
    <lineage>
        <taxon>Eukaryota</taxon>
        <taxon>Metazoa</taxon>
        <taxon>Spiralia</taxon>
        <taxon>Lophotrochozoa</taxon>
        <taxon>Mollusca</taxon>
        <taxon>Bivalvia</taxon>
        <taxon>Autobranchia</taxon>
        <taxon>Pteriomorphia</taxon>
        <taxon>Pterioida</taxon>
        <taxon>Pterioidea</taxon>
        <taxon>Pteriidae</taxon>
        <taxon>Pinctada</taxon>
    </lineage>
</organism>
<keyword evidence="7" id="KW-0249">Electron transport</keyword>
<proteinExistence type="inferred from homology"/>
<evidence type="ECO:0000256" key="1">
    <source>
        <dbReference type="ARBA" id="ARBA00004443"/>
    </source>
</evidence>
<evidence type="ECO:0000313" key="11">
    <source>
        <dbReference type="Proteomes" id="UP001186944"/>
    </source>
</evidence>
<evidence type="ECO:0000256" key="8">
    <source>
        <dbReference type="ARBA" id="ARBA00023128"/>
    </source>
</evidence>
<accession>A0AA88XQN4</accession>
<evidence type="ECO:0000256" key="2">
    <source>
        <dbReference type="ARBA" id="ARBA00008317"/>
    </source>
</evidence>
<dbReference type="PANTHER" id="PTHR13094">
    <property type="entry name" value="NADH-UBIQUINONE OXIDOREDUCTASE PDSW SUBUNIT"/>
    <property type="match status" value="1"/>
</dbReference>
<dbReference type="GO" id="GO:0045271">
    <property type="term" value="C:respiratory chain complex I"/>
    <property type="evidence" value="ECO:0007669"/>
    <property type="project" value="UniProtKB-ARBA"/>
</dbReference>
<dbReference type="Proteomes" id="UP001186944">
    <property type="component" value="Unassembled WGS sequence"/>
</dbReference>
<comment type="similarity">
    <text evidence="2">Belongs to the complex I NDUFB10 subunit family.</text>
</comment>
<evidence type="ECO:0000256" key="3">
    <source>
        <dbReference type="ARBA" id="ARBA00014109"/>
    </source>
</evidence>
<name>A0AA88XQN4_PINIB</name>
<keyword evidence="8" id="KW-0496">Mitochondrion</keyword>
<dbReference type="PANTHER" id="PTHR13094:SF1">
    <property type="entry name" value="NADH DEHYDROGENASE [UBIQUINONE] 1 BETA SUBCOMPLEX SUBUNIT 10"/>
    <property type="match status" value="1"/>
</dbReference>
<protein>
    <recommendedName>
        <fullName evidence="3">NADH dehydrogenase [ubiquinone] 1 beta subcomplex subunit 10</fullName>
    </recommendedName>
</protein>
<keyword evidence="11" id="KW-1185">Reference proteome</keyword>
<keyword evidence="5" id="KW-0679">Respiratory chain</keyword>
<gene>
    <name evidence="10" type="ORF">FSP39_007958</name>
</gene>
<evidence type="ECO:0000256" key="5">
    <source>
        <dbReference type="ARBA" id="ARBA00022660"/>
    </source>
</evidence>
<evidence type="ECO:0000256" key="9">
    <source>
        <dbReference type="ARBA" id="ARBA00023136"/>
    </source>
</evidence>
<comment type="caution">
    <text evidence="10">The sequence shown here is derived from an EMBL/GenBank/DDBJ whole genome shotgun (WGS) entry which is preliminary data.</text>
</comment>